<dbReference type="PANTHER" id="PTHR35527">
    <property type="entry name" value="CHOLOYLGLYCINE HYDROLASE"/>
    <property type="match status" value="1"/>
</dbReference>
<feature type="domain" description="Choloylglycine hydrolase/NAAA C-terminal" evidence="4">
    <location>
        <begin position="27"/>
        <end position="336"/>
    </location>
</feature>
<keyword evidence="2 5" id="KW-0378">Hydrolase</keyword>
<dbReference type="Pfam" id="PF02275">
    <property type="entry name" value="CBAH"/>
    <property type="match status" value="1"/>
</dbReference>
<dbReference type="Proteomes" id="UP000771749">
    <property type="component" value="Unassembled WGS sequence"/>
</dbReference>
<evidence type="ECO:0000256" key="2">
    <source>
        <dbReference type="ARBA" id="ARBA00022801"/>
    </source>
</evidence>
<evidence type="ECO:0000313" key="6">
    <source>
        <dbReference type="Proteomes" id="UP000771749"/>
    </source>
</evidence>
<dbReference type="Gene3D" id="3.60.60.10">
    <property type="entry name" value="Penicillin V Acylase, Chain A"/>
    <property type="match status" value="1"/>
</dbReference>
<organism evidence="5 6">
    <name type="scientific">Candidatus Cryptobacteroides gallistercoris</name>
    <dbReference type="NCBI Taxonomy" id="2840765"/>
    <lineage>
        <taxon>Bacteria</taxon>
        <taxon>Pseudomonadati</taxon>
        <taxon>Bacteroidota</taxon>
        <taxon>Bacteroidia</taxon>
        <taxon>Bacteroidales</taxon>
        <taxon>Candidatus Cryptobacteroides</taxon>
    </lineage>
</organism>
<dbReference type="AlphaFoldDB" id="A0A940DM74"/>
<sequence>MGSALSCLSAAILFSGAMFMPADADACTGISLKSKDGAHVYARTCEWGGSDLESRYVVVPRNDRAVSMTPTGRNGLEYVSRYGYVGVSVSQDTFVTEGMNETGLSAGLFFFPGYGEYVPYDSTMNASTIVDVELTGWILANFSSIDEVKEAMSCIRVVALSPQAGTAHWRVAEPSGRQIVIEITGGVPHFFENRLGVLTNSPGFEWQMTNLNNYVNVFTGQANPLKLTDKVTLSQFGAGAGLHGLPGDITPPSRFVRAAFYKATAPQYDTSEATVMETFQILNNFDIPIGIEHKAGEAPSALPSATQWTTSADTRGMKFYYRTAWNSTVRCLDLTAIDFSRVSRQVHPLDAVRQQPVEMIKVRNR</sequence>
<feature type="signal peptide" evidence="3">
    <location>
        <begin position="1"/>
        <end position="24"/>
    </location>
</feature>
<evidence type="ECO:0000256" key="3">
    <source>
        <dbReference type="SAM" id="SignalP"/>
    </source>
</evidence>
<comment type="caution">
    <text evidence="5">The sequence shown here is derived from an EMBL/GenBank/DDBJ whole genome shotgun (WGS) entry which is preliminary data.</text>
</comment>
<gene>
    <name evidence="5" type="ORF">IAC07_01630</name>
</gene>
<dbReference type="InterPro" id="IPR052193">
    <property type="entry name" value="Peptidase_C59"/>
</dbReference>
<dbReference type="EMBL" id="JADIMJ010000027">
    <property type="protein sequence ID" value="MBO8453406.1"/>
    <property type="molecule type" value="Genomic_DNA"/>
</dbReference>
<name>A0A940DM74_9BACT</name>
<comment type="similarity">
    <text evidence="1">Belongs to the peptidase C59 family.</text>
</comment>
<dbReference type="InterPro" id="IPR029132">
    <property type="entry name" value="CBAH/NAAA_C"/>
</dbReference>
<protein>
    <submittedName>
        <fullName evidence="5">Linear amide C-N hydrolase</fullName>
    </submittedName>
</protein>
<feature type="chain" id="PRO_5037738487" evidence="3">
    <location>
        <begin position="25"/>
        <end position="365"/>
    </location>
</feature>
<evidence type="ECO:0000259" key="4">
    <source>
        <dbReference type="Pfam" id="PF02275"/>
    </source>
</evidence>
<evidence type="ECO:0000313" key="5">
    <source>
        <dbReference type="EMBL" id="MBO8453406.1"/>
    </source>
</evidence>
<evidence type="ECO:0000256" key="1">
    <source>
        <dbReference type="ARBA" id="ARBA00006625"/>
    </source>
</evidence>
<dbReference type="PANTHER" id="PTHR35527:SF2">
    <property type="entry name" value="HYDROLASE"/>
    <property type="match status" value="1"/>
</dbReference>
<reference evidence="5" key="2">
    <citation type="journal article" date="2021" name="PeerJ">
        <title>Extensive microbial diversity within the chicken gut microbiome revealed by metagenomics and culture.</title>
        <authorList>
            <person name="Gilroy R."/>
            <person name="Ravi A."/>
            <person name="Getino M."/>
            <person name="Pursley I."/>
            <person name="Horton D.L."/>
            <person name="Alikhan N.F."/>
            <person name="Baker D."/>
            <person name="Gharbi K."/>
            <person name="Hall N."/>
            <person name="Watson M."/>
            <person name="Adriaenssens E.M."/>
            <person name="Foster-Nyarko E."/>
            <person name="Jarju S."/>
            <person name="Secka A."/>
            <person name="Antonio M."/>
            <person name="Oren A."/>
            <person name="Chaudhuri R.R."/>
            <person name="La Ragione R."/>
            <person name="Hildebrand F."/>
            <person name="Pallen M.J."/>
        </authorList>
    </citation>
    <scope>NUCLEOTIDE SEQUENCE</scope>
    <source>
        <strain evidence="5">F1-3629</strain>
    </source>
</reference>
<keyword evidence="3" id="KW-0732">Signal</keyword>
<dbReference type="SUPFAM" id="SSF56235">
    <property type="entry name" value="N-terminal nucleophile aminohydrolases (Ntn hydrolases)"/>
    <property type="match status" value="1"/>
</dbReference>
<dbReference type="InterPro" id="IPR029055">
    <property type="entry name" value="Ntn_hydrolases_N"/>
</dbReference>
<accession>A0A940DM74</accession>
<proteinExistence type="inferred from homology"/>
<dbReference type="GO" id="GO:0016787">
    <property type="term" value="F:hydrolase activity"/>
    <property type="evidence" value="ECO:0007669"/>
    <property type="project" value="UniProtKB-KW"/>
</dbReference>
<reference evidence="5" key="1">
    <citation type="submission" date="2020-10" db="EMBL/GenBank/DDBJ databases">
        <authorList>
            <person name="Gilroy R."/>
        </authorList>
    </citation>
    <scope>NUCLEOTIDE SEQUENCE</scope>
    <source>
        <strain evidence="5">F1-3629</strain>
    </source>
</reference>